<feature type="transmembrane region" description="Helical" evidence="1">
    <location>
        <begin position="6"/>
        <end position="27"/>
    </location>
</feature>
<evidence type="ECO:0000256" key="1">
    <source>
        <dbReference type="SAM" id="Phobius"/>
    </source>
</evidence>
<accession>A0A0S7ELN3</accession>
<keyword evidence="1" id="KW-0812">Transmembrane</keyword>
<evidence type="ECO:0000313" key="2">
    <source>
        <dbReference type="EMBL" id="JAO05871.1"/>
    </source>
</evidence>
<protein>
    <submittedName>
        <fullName evidence="2">PPUP8359</fullName>
    </submittedName>
</protein>
<dbReference type="InterPro" id="IPR013783">
    <property type="entry name" value="Ig-like_fold"/>
</dbReference>
<organism evidence="2">
    <name type="scientific">Poeciliopsis prolifica</name>
    <name type="common">blackstripe livebearer</name>
    <dbReference type="NCBI Taxonomy" id="188132"/>
    <lineage>
        <taxon>Eukaryota</taxon>
        <taxon>Metazoa</taxon>
        <taxon>Chordata</taxon>
        <taxon>Craniata</taxon>
        <taxon>Vertebrata</taxon>
        <taxon>Euteleostomi</taxon>
        <taxon>Actinopterygii</taxon>
        <taxon>Neopterygii</taxon>
        <taxon>Teleostei</taxon>
        <taxon>Neoteleostei</taxon>
        <taxon>Acanthomorphata</taxon>
        <taxon>Ovalentaria</taxon>
        <taxon>Atherinomorphae</taxon>
        <taxon>Cyprinodontiformes</taxon>
        <taxon>Poeciliidae</taxon>
        <taxon>Poeciliinae</taxon>
        <taxon>Poeciliopsis</taxon>
    </lineage>
</organism>
<dbReference type="EMBL" id="GBYX01475806">
    <property type="protein sequence ID" value="JAO05871.1"/>
    <property type="molecule type" value="Transcribed_RNA"/>
</dbReference>
<keyword evidence="1" id="KW-1133">Transmembrane helix</keyword>
<name>A0A0S7ELN3_9TELE</name>
<feature type="non-terminal residue" evidence="2">
    <location>
        <position position="1"/>
    </location>
</feature>
<dbReference type="AlphaFoldDB" id="A0A0S7ELN3"/>
<proteinExistence type="predicted"/>
<keyword evidence="1" id="KW-0472">Membrane</keyword>
<sequence>QYSTTVMFPSAAGCVLMVYIVCISGVGGKPKSIFALKWSSVKLSCSAQRSAAYITWYIVSKKDAEYVYQNVSAHATHEEFSLSEDHFTLTVRGQTECNRTYCCSETIPEGKPDETDSCQQNSIQLQVTDLQVKV</sequence>
<reference evidence="2" key="1">
    <citation type="submission" date="2014-12" db="EMBL/GenBank/DDBJ databases">
        <title>Parallel Evolution in Life History Adaptation Evident in the Tissue-Specific Poeciliopsis prolifica transcriptome.</title>
        <authorList>
            <person name="Jue N.K."/>
            <person name="Foley R.J."/>
            <person name="Obergfell C."/>
            <person name="Reznick D.N."/>
            <person name="O'Neill R.J."/>
            <person name="O'Neill M.J."/>
        </authorList>
    </citation>
    <scope>NUCLEOTIDE SEQUENCE</scope>
</reference>
<feature type="non-terminal residue" evidence="2">
    <location>
        <position position="134"/>
    </location>
</feature>
<dbReference type="Gene3D" id="2.60.40.10">
    <property type="entry name" value="Immunoglobulins"/>
    <property type="match status" value="1"/>
</dbReference>
<gene>
    <name evidence="2" type="primary">PPUP8359</name>
</gene>